<sequence>MKRSDLLSIIKGKGEYLDDLPFSGYHAVFVRSPYAHAKIRGIDVSDVTRKGGLVLTGREVFNAINTSSDEEGSSASTPPIALDKVRFYGEPVALVLGRDPYEAQDLAELVNVDYEPLEPVMTIDRALKDDILVFEEKGSNEVYRRTTEYGKMPSDRRIELELYWSRSSGNPIETFASFVIPGDPLVIYTNMQAAAYQSSFLSPLGRVKLNPVRQGGSFGSKFSLLKYVIALGVASKKFNVPVKWVETRTEHLAASNSSGPERKFKIEASFKDDGTITGLKFRVWEDVGASLFNGQAFKPQGILAGPYKVKNIVYDASLIATNKNPAGAFRGAGTPPHTWAIERVIDAIADELGMNRAEVRRNNLVDQFPYEAPYAVYDSGNPKKLLEMALSRNDLWSMREKGYGVGIACSTDPSTPNGSEEVSIRTGEGKVILSVGYGPEGQGNEHVAKELLSSMLKVPMEKIDVEVDGTLHSFGPGGSRMAVFMAGAIKGSVEELIAKAERKTGGKFVEGKIRTSEGIIDITDVNVESKYTFSLQGKYRFNAYPFACDIAVVKEVEGKITPVRFVVYLDPGTPLDEDVVKEQVIGGTAIGISVALYERYIYSPEGQLLTSNLNDYGLPAAPDLPPIEVNLIPSPSPFTPLGAKGIGEIPVGVAAAAITSAIEDLTKKRITTIPFEK</sequence>
<proteinExistence type="predicted"/>
<dbReference type="EMBL" id="WGGD01000005">
    <property type="protein sequence ID" value="MUN28402.1"/>
    <property type="molecule type" value="Genomic_DNA"/>
</dbReference>
<keyword evidence="1" id="KW-0500">Molybdenum</keyword>
<dbReference type="InterPro" id="IPR008274">
    <property type="entry name" value="AldOxase/xan_DH_MoCoBD1"/>
</dbReference>
<evidence type="ECO:0000256" key="2">
    <source>
        <dbReference type="ARBA" id="ARBA00023002"/>
    </source>
</evidence>
<dbReference type="SMART" id="SM01008">
    <property type="entry name" value="Ald_Xan_dh_C"/>
    <property type="match status" value="1"/>
</dbReference>
<dbReference type="GO" id="GO:0005506">
    <property type="term" value="F:iron ion binding"/>
    <property type="evidence" value="ECO:0007669"/>
    <property type="project" value="InterPro"/>
</dbReference>
<dbReference type="InterPro" id="IPR036856">
    <property type="entry name" value="Ald_Oxase/Xan_DH_a/b_sf"/>
</dbReference>
<dbReference type="Pfam" id="PF02738">
    <property type="entry name" value="MoCoBD_1"/>
    <property type="match status" value="1"/>
</dbReference>
<dbReference type="Proteomes" id="UP000470772">
    <property type="component" value="Unassembled WGS sequence"/>
</dbReference>
<evidence type="ECO:0000256" key="1">
    <source>
        <dbReference type="ARBA" id="ARBA00022505"/>
    </source>
</evidence>
<evidence type="ECO:0000313" key="5">
    <source>
        <dbReference type="Proteomes" id="UP000470772"/>
    </source>
</evidence>
<dbReference type="PANTHER" id="PTHR11908:SF132">
    <property type="entry name" value="ALDEHYDE OXIDASE 1-RELATED"/>
    <property type="match status" value="1"/>
</dbReference>
<accession>A0A6A9QTC9</accession>
<dbReference type="Pfam" id="PF20256">
    <property type="entry name" value="MoCoBD_2"/>
    <property type="match status" value="1"/>
</dbReference>
<dbReference type="GO" id="GO:0016491">
    <property type="term" value="F:oxidoreductase activity"/>
    <property type="evidence" value="ECO:0007669"/>
    <property type="project" value="UniProtKB-KW"/>
</dbReference>
<dbReference type="PANTHER" id="PTHR11908">
    <property type="entry name" value="XANTHINE DEHYDROGENASE"/>
    <property type="match status" value="1"/>
</dbReference>
<keyword evidence="2" id="KW-0560">Oxidoreductase</keyword>
<dbReference type="InterPro" id="IPR037165">
    <property type="entry name" value="AldOxase/xan_DH_Mopterin-bd_sf"/>
</dbReference>
<evidence type="ECO:0000313" key="4">
    <source>
        <dbReference type="EMBL" id="MUN28402.1"/>
    </source>
</evidence>
<dbReference type="InterPro" id="IPR016208">
    <property type="entry name" value="Ald_Oxase/xanthine_DH-like"/>
</dbReference>
<dbReference type="RefSeq" id="WP_156016224.1">
    <property type="nucleotide sequence ID" value="NZ_WGGD01000005.1"/>
</dbReference>
<reference evidence="4 5" key="1">
    <citation type="submission" date="2019-10" db="EMBL/GenBank/DDBJ databases">
        <title>Sequencing and Assembly of Multiple Reported Metal-Biooxidizing Members of the Extremely Thermoacidophilic Archaeal Family Sulfolobaceae.</title>
        <authorList>
            <person name="Counts J.A."/>
            <person name="Kelly R.M."/>
        </authorList>
    </citation>
    <scope>NUCLEOTIDE SEQUENCE [LARGE SCALE GENOMIC DNA]</scope>
    <source>
        <strain evidence="4 5">DSM 6482</strain>
    </source>
</reference>
<name>A0A6A9QTC9_SULME</name>
<gene>
    <name evidence="4" type="ORF">GC250_02725</name>
</gene>
<feature type="domain" description="Aldehyde oxidase/xanthine dehydrogenase a/b hammerhead" evidence="3">
    <location>
        <begin position="11"/>
        <end position="118"/>
    </location>
</feature>
<dbReference type="Gene3D" id="3.30.365.10">
    <property type="entry name" value="Aldehyde oxidase/xanthine dehydrogenase, molybdopterin binding domain"/>
    <property type="match status" value="4"/>
</dbReference>
<protein>
    <submittedName>
        <fullName evidence="4">Molybdopterin-dependent oxidoreductase</fullName>
    </submittedName>
</protein>
<organism evidence="4 5">
    <name type="scientific">Sulfuracidifex metallicus DSM 6482 = JCM 9184</name>
    <dbReference type="NCBI Taxonomy" id="523847"/>
    <lineage>
        <taxon>Archaea</taxon>
        <taxon>Thermoproteota</taxon>
        <taxon>Thermoprotei</taxon>
        <taxon>Sulfolobales</taxon>
        <taxon>Sulfolobaceae</taxon>
        <taxon>Sulfuracidifex</taxon>
    </lineage>
</organism>
<evidence type="ECO:0000259" key="3">
    <source>
        <dbReference type="SMART" id="SM01008"/>
    </source>
</evidence>
<dbReference type="Pfam" id="PF01315">
    <property type="entry name" value="Ald_Xan_dh_C"/>
    <property type="match status" value="1"/>
</dbReference>
<comment type="caution">
    <text evidence="4">The sequence shown here is derived from an EMBL/GenBank/DDBJ whole genome shotgun (WGS) entry which is preliminary data.</text>
</comment>
<dbReference type="AlphaFoldDB" id="A0A6A9QTC9"/>
<dbReference type="SUPFAM" id="SSF56003">
    <property type="entry name" value="Molybdenum cofactor-binding domain"/>
    <property type="match status" value="1"/>
</dbReference>
<dbReference type="Gene3D" id="3.90.1170.50">
    <property type="entry name" value="Aldehyde oxidase/xanthine dehydrogenase, a/b hammerhead"/>
    <property type="match status" value="1"/>
</dbReference>
<dbReference type="SUPFAM" id="SSF54665">
    <property type="entry name" value="CO dehydrogenase molybdoprotein N-domain-like"/>
    <property type="match status" value="1"/>
</dbReference>
<dbReference type="InterPro" id="IPR046867">
    <property type="entry name" value="AldOxase/xan_DH_MoCoBD2"/>
</dbReference>
<keyword evidence="5" id="KW-1185">Reference proteome</keyword>
<dbReference type="InterPro" id="IPR000674">
    <property type="entry name" value="Ald_Oxase/Xan_DH_a/b"/>
</dbReference>